<evidence type="ECO:0000259" key="1">
    <source>
        <dbReference type="Pfam" id="PF02129"/>
    </source>
</evidence>
<dbReference type="PANTHER" id="PTHR22946">
    <property type="entry name" value="DIENELACTONE HYDROLASE DOMAIN-CONTAINING PROTEIN-RELATED"/>
    <property type="match status" value="1"/>
</dbReference>
<proteinExistence type="predicted"/>
<dbReference type="Proteomes" id="UP000260644">
    <property type="component" value="Unassembled WGS sequence"/>
</dbReference>
<protein>
    <submittedName>
        <fullName evidence="2">Alpha/beta fold hydrolase</fullName>
    </submittedName>
</protein>
<sequence>MKWFSIILIITLVSCSENKNPSKPFYAGITSIHTTDSTRIYKPGSDTTDYLYYRPVDLDIWYPAYHANTDTQLQVRYLLNLLETRANYYTASKIADGMSGQLAQFFCNTFNCSDSLSLLNYKTNSFKNAAAASDKYPLVVYMAAFNGMSYENYSLFESLAKKGFVVVSVSSIGRFPGDMTTKKEDLMEQVADGITAINELKRHPNIDSNRIGIIGYSWGGLSGAILAGKFASNVKCIVSLEGSEVHHYGNEDADFDRIRESEEFKSLKFSIPYLRMESAPASLPGKQDSLYNFALYHVKDAQTFIIDSMQHEDFDCFSNIVKVAGNCQTNQRHNSAVQLTVGFLEDKLKNEDNFLPTVNALLNKTIRKK</sequence>
<organism evidence="2 3">
    <name type="scientific">Chitinophaga silvatica</name>
    <dbReference type="NCBI Taxonomy" id="2282649"/>
    <lineage>
        <taxon>Bacteria</taxon>
        <taxon>Pseudomonadati</taxon>
        <taxon>Bacteroidota</taxon>
        <taxon>Chitinophagia</taxon>
        <taxon>Chitinophagales</taxon>
        <taxon>Chitinophagaceae</taxon>
        <taxon>Chitinophaga</taxon>
    </lineage>
</organism>
<dbReference type="InterPro" id="IPR029058">
    <property type="entry name" value="AB_hydrolase_fold"/>
</dbReference>
<dbReference type="OrthoDB" id="9814760at2"/>
<dbReference type="SUPFAM" id="SSF53474">
    <property type="entry name" value="alpha/beta-Hydrolases"/>
    <property type="match status" value="1"/>
</dbReference>
<feature type="domain" description="Xaa-Pro dipeptidyl-peptidase-like" evidence="1">
    <location>
        <begin position="133"/>
        <end position="242"/>
    </location>
</feature>
<gene>
    <name evidence="2" type="ORF">DVR12_03780</name>
</gene>
<comment type="caution">
    <text evidence="2">The sequence shown here is derived from an EMBL/GenBank/DDBJ whole genome shotgun (WGS) entry which is preliminary data.</text>
</comment>
<keyword evidence="2" id="KW-0378">Hydrolase</keyword>
<accession>A0A3E1YHS4</accession>
<evidence type="ECO:0000313" key="2">
    <source>
        <dbReference type="EMBL" id="RFS26916.1"/>
    </source>
</evidence>
<dbReference type="GO" id="GO:0016787">
    <property type="term" value="F:hydrolase activity"/>
    <property type="evidence" value="ECO:0007669"/>
    <property type="project" value="UniProtKB-KW"/>
</dbReference>
<dbReference type="Gene3D" id="3.40.50.1820">
    <property type="entry name" value="alpha/beta hydrolase"/>
    <property type="match status" value="2"/>
</dbReference>
<dbReference type="PROSITE" id="PS51257">
    <property type="entry name" value="PROKAR_LIPOPROTEIN"/>
    <property type="match status" value="1"/>
</dbReference>
<dbReference type="InterPro" id="IPR050261">
    <property type="entry name" value="FrsA_esterase"/>
</dbReference>
<dbReference type="Pfam" id="PF02129">
    <property type="entry name" value="Peptidase_S15"/>
    <property type="match status" value="1"/>
</dbReference>
<dbReference type="RefSeq" id="WP_116974108.1">
    <property type="nucleotide sequence ID" value="NZ_QPMM01000001.1"/>
</dbReference>
<dbReference type="AlphaFoldDB" id="A0A3E1YHS4"/>
<dbReference type="InterPro" id="IPR000383">
    <property type="entry name" value="Xaa-Pro-like_dom"/>
</dbReference>
<evidence type="ECO:0000313" key="3">
    <source>
        <dbReference type="Proteomes" id="UP000260644"/>
    </source>
</evidence>
<dbReference type="EMBL" id="QPMM01000001">
    <property type="protein sequence ID" value="RFS26916.1"/>
    <property type="molecule type" value="Genomic_DNA"/>
</dbReference>
<name>A0A3E1YHS4_9BACT</name>
<keyword evidence="3" id="KW-1185">Reference proteome</keyword>
<reference evidence="2 3" key="1">
    <citation type="submission" date="2018-07" db="EMBL/GenBank/DDBJ databases">
        <title>Chitinophaga K2CV101002-2 sp. nov., isolated from a monsoon evergreen broad-leaved forest soil.</title>
        <authorList>
            <person name="Lv Y."/>
        </authorList>
    </citation>
    <scope>NUCLEOTIDE SEQUENCE [LARGE SCALE GENOMIC DNA]</scope>
    <source>
        <strain evidence="2 3">GDMCC 1.1288</strain>
    </source>
</reference>